<keyword evidence="3" id="KW-0489">Methyltransferase</keyword>
<accession>A0ABX9DCV5</accession>
<comment type="caution">
    <text evidence="3">The sequence shown here is derived from an EMBL/GenBank/DDBJ whole genome shotgun (WGS) entry which is preliminary data.</text>
</comment>
<comment type="similarity">
    <text evidence="1">Belongs to the MT-A70-like family.</text>
</comment>
<dbReference type="EMBL" id="MUAV01000262">
    <property type="protein sequence ID" value="RAP36471.1"/>
    <property type="molecule type" value="Genomic_DNA"/>
</dbReference>
<keyword evidence="3" id="KW-0808">Transferase</keyword>
<keyword evidence="4" id="KW-1185">Reference proteome</keyword>
<organism evidence="3 4">
    <name type="scientific">Rhodovulum viride</name>
    <dbReference type="NCBI Taxonomy" id="1231134"/>
    <lineage>
        <taxon>Bacteria</taxon>
        <taxon>Pseudomonadati</taxon>
        <taxon>Pseudomonadota</taxon>
        <taxon>Alphaproteobacteria</taxon>
        <taxon>Rhodobacterales</taxon>
        <taxon>Paracoccaceae</taxon>
        <taxon>Rhodovulum</taxon>
    </lineage>
</organism>
<gene>
    <name evidence="3" type="ORF">BYZ73_21700</name>
    <name evidence="2" type="ORF">BYZ73_22055</name>
</gene>
<evidence type="ECO:0000313" key="4">
    <source>
        <dbReference type="Proteomes" id="UP000248659"/>
    </source>
</evidence>
<dbReference type="GO" id="GO:0008168">
    <property type="term" value="F:methyltransferase activity"/>
    <property type="evidence" value="ECO:0007669"/>
    <property type="project" value="UniProtKB-KW"/>
</dbReference>
<dbReference type="InterPro" id="IPR007757">
    <property type="entry name" value="MT-A70-like"/>
</dbReference>
<evidence type="ECO:0000313" key="2">
    <source>
        <dbReference type="EMBL" id="RAP36471.1"/>
    </source>
</evidence>
<protein>
    <submittedName>
        <fullName evidence="3">DNA methyltransferase</fullName>
    </submittedName>
</protein>
<dbReference type="GO" id="GO:0032259">
    <property type="term" value="P:methylation"/>
    <property type="evidence" value="ECO:0007669"/>
    <property type="project" value="UniProtKB-KW"/>
</dbReference>
<reference evidence="3 4" key="1">
    <citation type="submission" date="2017-01" db="EMBL/GenBank/DDBJ databases">
        <title>Genome sequence of Rhodovulum viride JA756.</title>
        <authorList>
            <person name="Lakshmi K.V."/>
            <person name="Tushar L.D."/>
            <person name="Sasikala C."/>
            <person name="Venkataramana C."/>
        </authorList>
    </citation>
    <scope>NUCLEOTIDE SEQUENCE [LARGE SCALE GENOMIC DNA]</scope>
    <source>
        <strain evidence="3 4">JA756</strain>
    </source>
</reference>
<evidence type="ECO:0000313" key="3">
    <source>
        <dbReference type="EMBL" id="RAP38781.1"/>
    </source>
</evidence>
<sequence length="39" mass="4300">YAAAEALMPEARRLELFSRTDRAGWSVWGNETGKFAVAA</sequence>
<dbReference type="PROSITE" id="PS51143">
    <property type="entry name" value="MT_A70"/>
    <property type="match status" value="1"/>
</dbReference>
<dbReference type="Proteomes" id="UP000248659">
    <property type="component" value="Unassembled WGS sequence"/>
</dbReference>
<evidence type="ECO:0000256" key="1">
    <source>
        <dbReference type="PROSITE-ProRule" id="PRU00489"/>
    </source>
</evidence>
<dbReference type="EMBL" id="MUAV01000183">
    <property type="protein sequence ID" value="RAP38781.1"/>
    <property type="molecule type" value="Genomic_DNA"/>
</dbReference>
<feature type="non-terminal residue" evidence="3">
    <location>
        <position position="1"/>
    </location>
</feature>
<name>A0ABX9DCV5_9RHOB</name>
<proteinExistence type="inferred from homology"/>